<keyword evidence="4" id="KW-1185">Reference proteome</keyword>
<dbReference type="Gene3D" id="3.40.50.1000">
    <property type="entry name" value="HAD superfamily/HAD-like"/>
    <property type="match status" value="2"/>
</dbReference>
<dbReference type="EMBL" id="NWUJ01000001">
    <property type="protein sequence ID" value="PFH38373.1"/>
    <property type="molecule type" value="Genomic_DNA"/>
</dbReference>
<dbReference type="InterPro" id="IPR013783">
    <property type="entry name" value="Ig-like_fold"/>
</dbReference>
<dbReference type="RefSeq" id="XP_029222382.1">
    <property type="nucleotide sequence ID" value="XM_029359469.1"/>
</dbReference>
<proteinExistence type="predicted"/>
<dbReference type="Pfam" id="PF05116">
    <property type="entry name" value="S6PP"/>
    <property type="match status" value="2"/>
</dbReference>
<dbReference type="InterPro" id="IPR051518">
    <property type="entry name" value="Sucrose_Phosphatase"/>
</dbReference>
<dbReference type="GO" id="GO:0016787">
    <property type="term" value="F:hydrolase activity"/>
    <property type="evidence" value="ECO:0007669"/>
    <property type="project" value="UniProtKB-KW"/>
</dbReference>
<dbReference type="PANTHER" id="PTHR46521:SF4">
    <property type="entry name" value="SUCROSE-PHOSPHATASE 2-RELATED"/>
    <property type="match status" value="1"/>
</dbReference>
<dbReference type="SFLD" id="SFLDG01141">
    <property type="entry name" value="C2.B.1:_Sucrose_Phosphatase_Li"/>
    <property type="match status" value="1"/>
</dbReference>
<dbReference type="SFLD" id="SFLDG01140">
    <property type="entry name" value="C2.B:_Phosphomannomutase_and_P"/>
    <property type="match status" value="1"/>
</dbReference>
<feature type="domain" description="Sucrose phosphatase-like" evidence="2">
    <location>
        <begin position="186"/>
        <end position="272"/>
    </location>
</feature>
<evidence type="ECO:0000313" key="4">
    <source>
        <dbReference type="Proteomes" id="UP000224006"/>
    </source>
</evidence>
<evidence type="ECO:0000313" key="3">
    <source>
        <dbReference type="EMBL" id="PFH38373.1"/>
    </source>
</evidence>
<dbReference type="GeneID" id="40305777"/>
<dbReference type="SUPFAM" id="SSF56784">
    <property type="entry name" value="HAD-like"/>
    <property type="match status" value="1"/>
</dbReference>
<evidence type="ECO:0000259" key="2">
    <source>
        <dbReference type="Pfam" id="PF05116"/>
    </source>
</evidence>
<dbReference type="Proteomes" id="UP000224006">
    <property type="component" value="Chromosome I"/>
</dbReference>
<dbReference type="PANTHER" id="PTHR46521">
    <property type="entry name" value="SUCROSE-PHOSPHATASE 2-RELATED"/>
    <property type="match status" value="1"/>
</dbReference>
<dbReference type="Gene3D" id="2.60.40.10">
    <property type="entry name" value="Immunoglobulins"/>
    <property type="match status" value="1"/>
</dbReference>
<evidence type="ECO:0000256" key="1">
    <source>
        <dbReference type="ARBA" id="ARBA00022801"/>
    </source>
</evidence>
<name>A0A2A9MQ97_BESBE</name>
<keyword evidence="1 3" id="KW-0378">Hydrolase</keyword>
<reference evidence="3 4" key="1">
    <citation type="submission" date="2017-09" db="EMBL/GenBank/DDBJ databases">
        <title>Genome sequencing of Besnoitia besnoiti strain Bb-Ger1.</title>
        <authorList>
            <person name="Schares G."/>
            <person name="Venepally P."/>
            <person name="Lorenzi H.A."/>
        </authorList>
    </citation>
    <scope>NUCLEOTIDE SEQUENCE [LARGE SCALE GENOMIC DNA]</scope>
    <source>
        <strain evidence="3 4">Bb-Ger1</strain>
    </source>
</reference>
<gene>
    <name evidence="3" type="ORF">BESB_007140</name>
</gene>
<accession>A0A2A9MQ97</accession>
<protein>
    <submittedName>
        <fullName evidence="3">Sucrose-6F-phosphate phosphohydrolase</fullName>
    </submittedName>
</protein>
<dbReference type="InterPro" id="IPR006380">
    <property type="entry name" value="SPP-like_dom"/>
</dbReference>
<comment type="caution">
    <text evidence="3">The sequence shown here is derived from an EMBL/GenBank/DDBJ whole genome shotgun (WGS) entry which is preliminary data.</text>
</comment>
<dbReference type="SFLD" id="SFLDS00003">
    <property type="entry name" value="Haloacid_Dehalogenase"/>
    <property type="match status" value="1"/>
</dbReference>
<dbReference type="InterPro" id="IPR023214">
    <property type="entry name" value="HAD_sf"/>
</dbReference>
<dbReference type="STRING" id="94643.A0A2A9MQ97"/>
<sequence length="562" mass="61783">MSATATVVTPPGGSASAPILLQFYYQTGWNPAVLHFQQHLENGQHLDWQDQTMESCAEQGRDGWQACEVLLDSRTTSFEFVCCNSERSQWDNPAPRADDSNSRNYLLRFSAASGSEATGASCLPDLMPPRARVCSPRTFLNSASCETAENHSAPRSSFAAAPSPLMRRVVAVLSCGELAALDRRPCLLVTDLDGTLLGHEHYLYLLKKHWNLRHLWRGSQLVYNTGRNLKDFLNAAGDHQLPRPAYAILGVGTEVYSFPGVASPSNPADTHILTAAEREEFKEAAEYVGDNWPAWCRTRAHAQFDSTWMSQIKGQFDRHAVAREVQDSMKGCYVNGNAFYDPFRLSVSVPTALVEAALHAASPLANAHPAGNAAGPQNGESEVLTEETTANYLRSLIDSPDKKICVSGGGEWKYLDILPKAGGKLNASLFVMNQLGFKKYDTIVAGDSGNDVDMFCDPDILGICVHNAQPDLRNFLQRFHERRGSMEDEAKAAGETLLEELRDPSVQHGRITVDANERKFLQPAHLKTLQPTMHVCFADHDCAGGILDGLLFFQFDATIPVL</sequence>
<dbReference type="OrthoDB" id="531008at2759"/>
<organism evidence="3 4">
    <name type="scientific">Besnoitia besnoiti</name>
    <name type="common">Apicomplexan protozoan</name>
    <dbReference type="NCBI Taxonomy" id="94643"/>
    <lineage>
        <taxon>Eukaryota</taxon>
        <taxon>Sar</taxon>
        <taxon>Alveolata</taxon>
        <taxon>Apicomplexa</taxon>
        <taxon>Conoidasida</taxon>
        <taxon>Coccidia</taxon>
        <taxon>Eucoccidiorida</taxon>
        <taxon>Eimeriorina</taxon>
        <taxon>Sarcocystidae</taxon>
        <taxon>Besnoitia</taxon>
    </lineage>
</organism>
<dbReference type="InterPro" id="IPR036412">
    <property type="entry name" value="HAD-like_sf"/>
</dbReference>
<dbReference type="KEGG" id="bbes:BESB_007140"/>
<dbReference type="AlphaFoldDB" id="A0A2A9MQ97"/>
<feature type="domain" description="Sucrose phosphatase-like" evidence="2">
    <location>
        <begin position="413"/>
        <end position="482"/>
    </location>
</feature>
<dbReference type="VEuPathDB" id="ToxoDB:BESB_007140"/>